<dbReference type="Pfam" id="PF01979">
    <property type="entry name" value="Amidohydro_1"/>
    <property type="match status" value="1"/>
</dbReference>
<dbReference type="PIRSF" id="PIRSF038994">
    <property type="entry name" value="NagA"/>
    <property type="match status" value="1"/>
</dbReference>
<feature type="domain" description="Amidohydrolase-related" evidence="6">
    <location>
        <begin position="49"/>
        <end position="383"/>
    </location>
</feature>
<dbReference type="InterPro" id="IPR006680">
    <property type="entry name" value="Amidohydro-rel"/>
</dbReference>
<sequence length="402" mass="43507">MRFTLQGAHLVDATMDVERGSVVVDGTQIQAVGQDDDAEGQRIDASDSIILPGFIEVHTHGGGGFNLHTTDVEEVRSYRRWIPATGVTSFLVTVVGTPNALPEAQLQTAVAAIEQAHQHSSEPSAEPVGIFLEGPYISVKKRGAHPPIWLRIPDEKETARILELTRGYLRLLTIAPELPGAHDMIRRLVEEGVTVSIGHTDSDYEQAREAIQLGITHATHCFNAMRQLKHRDPGPLAAIVQAEQVQGELIGDGIHVHPAMMDMLVRMLGPRRTVVVTDALAGAGIPDATFEFAGQQARVICGAARLGDGTLTGSVLTMDQALRNMLDMTHVSLSDVSGMLSLNPARSAQVADRKALLKAGYDADLVIYDRSLQLQATICRGQVCYATDAWRQRLSLDTAKEA</sequence>
<gene>
    <name evidence="7" type="primary">nagA_2</name>
    <name evidence="7" type="ORF">KDH_53460</name>
</gene>
<keyword evidence="4 5" id="KW-0119">Carbohydrate metabolism</keyword>
<organism evidence="7 8">
    <name type="scientific">Dictyobacter halimunensis</name>
    <dbReference type="NCBI Taxonomy" id="3026934"/>
    <lineage>
        <taxon>Bacteria</taxon>
        <taxon>Bacillati</taxon>
        <taxon>Chloroflexota</taxon>
        <taxon>Ktedonobacteria</taxon>
        <taxon>Ktedonobacterales</taxon>
        <taxon>Dictyobacteraceae</taxon>
        <taxon>Dictyobacter</taxon>
    </lineage>
</organism>
<evidence type="ECO:0000256" key="3">
    <source>
        <dbReference type="ARBA" id="ARBA00022801"/>
    </source>
</evidence>
<comment type="caution">
    <text evidence="7">The sequence shown here is derived from an EMBL/GenBank/DDBJ whole genome shotgun (WGS) entry which is preliminary data.</text>
</comment>
<dbReference type="Proteomes" id="UP001344906">
    <property type="component" value="Unassembled WGS sequence"/>
</dbReference>
<evidence type="ECO:0000256" key="2">
    <source>
        <dbReference type="ARBA" id="ARBA00022723"/>
    </source>
</evidence>
<dbReference type="PANTHER" id="PTHR11113">
    <property type="entry name" value="N-ACETYLGLUCOSAMINE-6-PHOSPHATE DEACETYLASE"/>
    <property type="match status" value="1"/>
</dbReference>
<dbReference type="CDD" id="cd00854">
    <property type="entry name" value="NagA"/>
    <property type="match status" value="1"/>
</dbReference>
<evidence type="ECO:0000259" key="6">
    <source>
        <dbReference type="Pfam" id="PF01979"/>
    </source>
</evidence>
<dbReference type="EMBL" id="BSRI01000002">
    <property type="protein sequence ID" value="GLV58515.1"/>
    <property type="molecule type" value="Genomic_DNA"/>
</dbReference>
<dbReference type="RefSeq" id="WP_338254747.1">
    <property type="nucleotide sequence ID" value="NZ_BSRI01000002.1"/>
</dbReference>
<evidence type="ECO:0000256" key="5">
    <source>
        <dbReference type="PIRNR" id="PIRNR038994"/>
    </source>
</evidence>
<keyword evidence="8" id="KW-1185">Reference proteome</keyword>
<dbReference type="SUPFAM" id="SSF51556">
    <property type="entry name" value="Metallo-dependent hydrolases"/>
    <property type="match status" value="1"/>
</dbReference>
<evidence type="ECO:0000256" key="1">
    <source>
        <dbReference type="ARBA" id="ARBA00010716"/>
    </source>
</evidence>
<dbReference type="Gene3D" id="3.20.20.140">
    <property type="entry name" value="Metal-dependent hydrolases"/>
    <property type="match status" value="1"/>
</dbReference>
<comment type="similarity">
    <text evidence="1 5">Belongs to the metallo-dependent hydrolases superfamily. NagA family.</text>
</comment>
<evidence type="ECO:0000313" key="8">
    <source>
        <dbReference type="Proteomes" id="UP001344906"/>
    </source>
</evidence>
<reference evidence="7 8" key="1">
    <citation type="submission" date="2023-02" db="EMBL/GenBank/DDBJ databases">
        <title>Dictyobacter halimunensis sp. nov., a new member of the class Ktedonobacteria from forest soil in a geothermal area.</title>
        <authorList>
            <person name="Rachmania M.K."/>
            <person name="Ningsih F."/>
            <person name="Sakai Y."/>
            <person name="Yabe S."/>
            <person name="Yokota A."/>
            <person name="Sjamsuridzal W."/>
        </authorList>
    </citation>
    <scope>NUCLEOTIDE SEQUENCE [LARGE SCALE GENOMIC DNA]</scope>
    <source>
        <strain evidence="7 8">S3.2.2.5</strain>
    </source>
</reference>
<dbReference type="InterPro" id="IPR003764">
    <property type="entry name" value="GlcNAc_6-P_deAcase"/>
</dbReference>
<name>A0ABQ6FZW3_9CHLR</name>
<dbReference type="PANTHER" id="PTHR11113:SF14">
    <property type="entry name" value="N-ACETYLGLUCOSAMINE-6-PHOSPHATE DEACETYLASE"/>
    <property type="match status" value="1"/>
</dbReference>
<protein>
    <submittedName>
        <fullName evidence="7">N-acetylglucosamine-6-phosphate deacetylase</fullName>
    </submittedName>
</protein>
<proteinExistence type="inferred from homology"/>
<accession>A0ABQ6FZW3</accession>
<keyword evidence="2" id="KW-0479">Metal-binding</keyword>
<dbReference type="SUPFAM" id="SSF51338">
    <property type="entry name" value="Composite domain of metallo-dependent hydrolases"/>
    <property type="match status" value="1"/>
</dbReference>
<keyword evidence="3 5" id="KW-0378">Hydrolase</keyword>
<evidence type="ECO:0000313" key="7">
    <source>
        <dbReference type="EMBL" id="GLV58515.1"/>
    </source>
</evidence>
<dbReference type="NCBIfam" id="TIGR00221">
    <property type="entry name" value="nagA"/>
    <property type="match status" value="1"/>
</dbReference>
<dbReference type="InterPro" id="IPR032466">
    <property type="entry name" value="Metal_Hydrolase"/>
</dbReference>
<evidence type="ECO:0000256" key="4">
    <source>
        <dbReference type="ARBA" id="ARBA00023277"/>
    </source>
</evidence>
<dbReference type="InterPro" id="IPR011059">
    <property type="entry name" value="Metal-dep_hydrolase_composite"/>
</dbReference>
<dbReference type="Gene3D" id="2.30.40.10">
    <property type="entry name" value="Urease, subunit C, domain 1"/>
    <property type="match status" value="1"/>
</dbReference>